<dbReference type="PANTHER" id="PTHR43615:SF1">
    <property type="entry name" value="PPDK_N DOMAIN-CONTAINING PROTEIN"/>
    <property type="match status" value="1"/>
</dbReference>
<evidence type="ECO:0000313" key="3">
    <source>
        <dbReference type="EMBL" id="GAA2426004.1"/>
    </source>
</evidence>
<protein>
    <recommendedName>
        <fullName evidence="5">Phosphoenolpyruvate synthase</fullName>
    </recommendedName>
</protein>
<dbReference type="Pfam" id="PF01326">
    <property type="entry name" value="PPDK_N"/>
    <property type="match status" value="1"/>
</dbReference>
<reference evidence="3 4" key="1">
    <citation type="journal article" date="2019" name="Int. J. Syst. Evol. Microbiol.">
        <title>The Global Catalogue of Microorganisms (GCM) 10K type strain sequencing project: providing services to taxonomists for standard genome sequencing and annotation.</title>
        <authorList>
            <consortium name="The Broad Institute Genomics Platform"/>
            <consortium name="The Broad Institute Genome Sequencing Center for Infectious Disease"/>
            <person name="Wu L."/>
            <person name="Ma J."/>
        </authorList>
    </citation>
    <scope>NUCLEOTIDE SEQUENCE [LARGE SCALE GENOMIC DNA]</scope>
    <source>
        <strain evidence="3 4">JCM 3325</strain>
    </source>
</reference>
<dbReference type="SUPFAM" id="SSF56059">
    <property type="entry name" value="Glutathione synthetase ATP-binding domain-like"/>
    <property type="match status" value="1"/>
</dbReference>
<dbReference type="Proteomes" id="UP001501231">
    <property type="component" value="Unassembled WGS sequence"/>
</dbReference>
<evidence type="ECO:0000259" key="2">
    <source>
        <dbReference type="Pfam" id="PF01326"/>
    </source>
</evidence>
<name>A0ABN3JDB5_9ACTN</name>
<feature type="domain" description="Pyruvate phosphate dikinase AMP/ATP-binding" evidence="2">
    <location>
        <begin position="19"/>
        <end position="326"/>
    </location>
</feature>
<dbReference type="InterPro" id="IPR036637">
    <property type="entry name" value="Phosphohistidine_dom_sf"/>
</dbReference>
<feature type="domain" description="PEP-utilising enzyme mobile" evidence="1">
    <location>
        <begin position="794"/>
        <end position="863"/>
    </location>
</feature>
<dbReference type="InterPro" id="IPR051549">
    <property type="entry name" value="PEP_Utilizing_Enz"/>
</dbReference>
<comment type="caution">
    <text evidence="3">The sequence shown here is derived from an EMBL/GenBank/DDBJ whole genome shotgun (WGS) entry which is preliminary data.</text>
</comment>
<dbReference type="InterPro" id="IPR002192">
    <property type="entry name" value="PPDK_AMP/ATP-bd"/>
</dbReference>
<evidence type="ECO:0000259" key="1">
    <source>
        <dbReference type="Pfam" id="PF00391"/>
    </source>
</evidence>
<dbReference type="EMBL" id="BAAARW010000016">
    <property type="protein sequence ID" value="GAA2426004.1"/>
    <property type="molecule type" value="Genomic_DNA"/>
</dbReference>
<dbReference type="Pfam" id="PF00391">
    <property type="entry name" value="PEP-utilizers"/>
    <property type="match status" value="1"/>
</dbReference>
<dbReference type="InterPro" id="IPR008279">
    <property type="entry name" value="PEP-util_enz_mobile_dom"/>
</dbReference>
<dbReference type="PANTHER" id="PTHR43615">
    <property type="entry name" value="PHOSPHOENOLPYRUVATE SYNTHASE-RELATED"/>
    <property type="match status" value="1"/>
</dbReference>
<dbReference type="SUPFAM" id="SSF52009">
    <property type="entry name" value="Phosphohistidine domain"/>
    <property type="match status" value="1"/>
</dbReference>
<accession>A0ABN3JDB5</accession>
<dbReference type="Gene3D" id="3.30.470.20">
    <property type="entry name" value="ATP-grasp fold, B domain"/>
    <property type="match status" value="1"/>
</dbReference>
<evidence type="ECO:0000313" key="4">
    <source>
        <dbReference type="Proteomes" id="UP001501231"/>
    </source>
</evidence>
<gene>
    <name evidence="3" type="ORF">GCM10010191_43110</name>
</gene>
<keyword evidence="4" id="KW-1185">Reference proteome</keyword>
<dbReference type="Gene3D" id="3.30.1490.20">
    <property type="entry name" value="ATP-grasp fold, A domain"/>
    <property type="match status" value="1"/>
</dbReference>
<dbReference type="RefSeq" id="WP_344591072.1">
    <property type="nucleotide sequence ID" value="NZ_BAAARW010000016.1"/>
</dbReference>
<proteinExistence type="predicted"/>
<organism evidence="3 4">
    <name type="scientific">Actinomadura vinacea</name>
    <dbReference type="NCBI Taxonomy" id="115336"/>
    <lineage>
        <taxon>Bacteria</taxon>
        <taxon>Bacillati</taxon>
        <taxon>Actinomycetota</taxon>
        <taxon>Actinomycetes</taxon>
        <taxon>Streptosporangiales</taxon>
        <taxon>Thermomonosporaceae</taxon>
        <taxon>Actinomadura</taxon>
    </lineage>
</organism>
<sequence>MTQRTFVLPLDDAGADPAAVGGRGAEVARLATAGLPVPEGFHVTTGAYDYFVDDHGLRGQILSMVSRVEPDLPVTAEAAAQRIAALFERHETPMEVAGPLRWAYAGMGEQDHPLAVRPSAPPGNLPDAPIAGRHDALLGVRGEAGLLTAVRRCWASLWSARAIEYRARNGVDHGAATIAVLVQSLVHADSAGLMSTVPPADEEGERGRAGRILLHATWGLGEPVVAGRVTPDAVVVEKGSGRVVGRRIADKTTMTVPSERPIGGGTLEEPVPDRFRREPVLNADQAAALARLGERIEALYGRPMDIEWVLYKGYPYIIQARPAANGGGARQPASGTEMWNDSLDADYLWSSANMGEAVPDVMTPCTWSLVQMFMHESMAVPAVRGHRAYGNIGGRLYMNLSVAATLTAFSPGAGTDVLEEAFGPLPRDVEIPRLPVSRAEAVRDLVPAMARTARRVRAARVRLPDFLASSPGRCAALRARIREETDPAALLRLWGHEVLPLFVDACHMLAAARREGGPSFVAMRRELERLAGEDDADAMLSGLGRPGGPVLDVLGPVTGLARLAEDELDEEAYLREWGHRGPHEFEISLPRPAEDPAWLEEQLAAGSGRAAAGRLRTRREASRAAWHRFRSRHPDKVAATRRRIGRWARAAHHREAAFSEAVRVYSVLREFVLRAGDLTGRRDDLFFLTIDEILAVLDGDARPLEQVSVRRGTYERYRALAPYPALIRGRFDPVAWAGGRVRRTDFHDAAEPLAEYPPEPSAGAAVTGFPGVAGVVEGTARVVRTPEEGGELATGEVLVAHVANVGWSPLFPRAAAVVTDVGAALSPAAIVARELAVPAVLGCGTATMRLRTGDRVRVDGERGTVEILSDAGGASPRERLLTREG</sequence>
<dbReference type="InterPro" id="IPR013815">
    <property type="entry name" value="ATP_grasp_subdomain_1"/>
</dbReference>
<dbReference type="Gene3D" id="3.50.30.10">
    <property type="entry name" value="Phosphohistidine domain"/>
    <property type="match status" value="1"/>
</dbReference>
<evidence type="ECO:0008006" key="5">
    <source>
        <dbReference type="Google" id="ProtNLM"/>
    </source>
</evidence>